<evidence type="ECO:0000313" key="6">
    <source>
        <dbReference type="Proteomes" id="UP000051952"/>
    </source>
</evidence>
<dbReference type="VEuPathDB" id="TriTrypDB:BSAL_54545"/>
<name>A0A0S4IMB0_BODSA</name>
<evidence type="ECO:0000256" key="1">
    <source>
        <dbReference type="ARBA" id="ARBA00004167"/>
    </source>
</evidence>
<feature type="transmembrane region" description="Helical" evidence="4">
    <location>
        <begin position="1226"/>
        <end position="1245"/>
    </location>
</feature>
<dbReference type="Proteomes" id="UP000051952">
    <property type="component" value="Unassembled WGS sequence"/>
</dbReference>
<comment type="subcellular location">
    <subcellularLocation>
        <location evidence="1">Membrane</location>
        <topology evidence="1">Single-pass membrane protein</topology>
    </subcellularLocation>
</comment>
<gene>
    <name evidence="5" type="ORF">BSAL_54555</name>
</gene>
<dbReference type="InterPro" id="IPR051716">
    <property type="entry name" value="Plant_RL_S/T_kinase"/>
</dbReference>
<feature type="transmembrane region" description="Helical" evidence="4">
    <location>
        <begin position="1075"/>
        <end position="1095"/>
    </location>
</feature>
<feature type="transmembrane region" description="Helical" evidence="4">
    <location>
        <begin position="1182"/>
        <end position="1205"/>
    </location>
</feature>
<dbReference type="SUPFAM" id="SSF52047">
    <property type="entry name" value="RNI-like"/>
    <property type="match status" value="1"/>
</dbReference>
<feature type="compositionally biased region" description="Low complexity" evidence="3">
    <location>
        <begin position="908"/>
        <end position="923"/>
    </location>
</feature>
<feature type="transmembrane region" description="Helical" evidence="4">
    <location>
        <begin position="1150"/>
        <end position="1170"/>
    </location>
</feature>
<accession>A0A0S4IMB0</accession>
<dbReference type="InterPro" id="IPR032675">
    <property type="entry name" value="LRR_dom_sf"/>
</dbReference>
<feature type="transmembrane region" description="Helical" evidence="4">
    <location>
        <begin position="1284"/>
        <end position="1303"/>
    </location>
</feature>
<dbReference type="Gene3D" id="3.80.10.10">
    <property type="entry name" value="Ribonuclease Inhibitor"/>
    <property type="match status" value="3"/>
</dbReference>
<protein>
    <submittedName>
        <fullName evidence="5">GP46-like surface antigen, putative</fullName>
    </submittedName>
</protein>
<evidence type="ECO:0000256" key="3">
    <source>
        <dbReference type="SAM" id="MobiDB-lite"/>
    </source>
</evidence>
<feature type="region of interest" description="Disordered" evidence="3">
    <location>
        <begin position="859"/>
        <end position="880"/>
    </location>
</feature>
<dbReference type="OrthoDB" id="2151624at2759"/>
<dbReference type="EMBL" id="CYKH01000140">
    <property type="protein sequence ID" value="CUE72856.1"/>
    <property type="molecule type" value="Genomic_DNA"/>
</dbReference>
<keyword evidence="2" id="KW-0732">Signal</keyword>
<reference evidence="6" key="1">
    <citation type="submission" date="2015-09" db="EMBL/GenBank/DDBJ databases">
        <authorList>
            <consortium name="Pathogen Informatics"/>
        </authorList>
    </citation>
    <scope>NUCLEOTIDE SEQUENCE [LARGE SCALE GENOMIC DNA]</scope>
    <source>
        <strain evidence="6">Lake Konstanz</strain>
    </source>
</reference>
<keyword evidence="4" id="KW-0812">Transmembrane</keyword>
<proteinExistence type="predicted"/>
<dbReference type="PANTHER" id="PTHR48053">
    <property type="entry name" value="LEUCINE RICH REPEAT FAMILY PROTEIN, EXPRESSED"/>
    <property type="match status" value="1"/>
</dbReference>
<sequence length="1448" mass="153068">MRFLHTSCTSCISITCRSPDHRSDNKVCLFSLPFIVVSNLFISSIGQRVGGGIVRREKNYRSHKNCSQDEKRQSTFTDDTHAHTHKMQVAQSCLVSTILLVMASVPFTRAQCACDTASNRATLLAFCTRTGGGASWAVTTTLPICSWGGVIVCGDDNNGAAVTQINLNGRALVGNLSTSPPFSFLSFSSLTLLDVSQTSLVGTIESFALPTSLQVLRLASGFTGRCPEWGLPNLTVFSCQQCGLQGPLPSSWCNNGSASNLSSGAMWRLQVIEVTGNRALVGPLPPSWASCPLTLIDVSGIRDAGVVPMSWQDPSQPISQSIKYLRLGSSGLSGNVPVTWFTDHFPHLQELSIAENELNGSLPANASTSRLLSLDASGNQLSGEITRTFGTNLSTLRLARNHFVGALPPTLPRSLTVIDLSDNTGLTGPIPIGWSEGASAPALQQILLGGCNLSGSVPQGWLYSTVVQESLLHLNMSHNQLNGMLVPATNTSQRSTVKFLSLLDIAWNNIFGPFPIFINAFSYVDVSHNRLQGTLPQLLPVSYFDASYNSLTGTIPSAWGGALIDVLDLSFNFLSGSLAQLSNTFVKGASLVNVSHNVLSGAVPASITAAGSVVDLSWNRFTLPLPQGDATSMINELDLSHNALVGPVQNIFPLQASLISIDLSFNGIISISKNGTTFGSPTQLVSVAPNLQTLLLRNCSLEQVPHALPDSIWQLDFSFNDRLGGKGGNNNDSTTTSVQQQQQQEAAVLSGFWRWAFHLRLVDLSFNPSLAIPSVPIALCQRLRGVEFIRLSGILLPFPQIRLALVGTRVIFRGQGSQLVVSSESEGAAWIESWCETLTPSTAVSTTLVITPTTMLSPSRSAVTPTMSPTKKTRAPSISQSISATVTPTMTWSLNKGSFSSSHTDAFTMSDPSPSSSQQHTTTLTDSISTQLTMSVVLTVSPATATLPTPSASRHRVSITSSKQIRAPPPVDVSVPTILSIGASAIVALIGASQAGMVVAITQGTTGTSSLRDRCHQQQLLILSFNGTTFDTDADDEMFLANSPFTDLMDNPTTLAIPFGDRAAAGPNRIALQNAAGAVVGNFVVVLGFVTLRLVGTQVRQFIESQRCCCCCGTTATARRSKRQHPMHSSDDHNQHSEVLQAGTQIPGGLMGIFLILLFPSVAAVVFLFIESASSVPSASKIASLVSVGAAGCILFLGPIIAVAYHVYTGRCLACTTGGIDDSLSLSLGVVLCSGVVLGAALSAADACAAVVWGGVLLAALSGGLGAAHALLLPTTARIESVSIALVASLTCAAELALAFSSSNVGQGISLAAAVLELVLVCVGFLIDVLPRFCNLFPQPLVQAHKVPKELARALRNVVHRGRAKTITSQQEALMSLVELAAFSSRNACRSARNGYDNSYLPAPAYSSDADSITPLPFSSQNVHLQLQLLLRHAIAQRAEKNGSRLTA</sequence>
<keyword evidence="4" id="KW-0472">Membrane</keyword>
<organism evidence="5 6">
    <name type="scientific">Bodo saltans</name>
    <name type="common">Flagellated protozoan</name>
    <dbReference type="NCBI Taxonomy" id="75058"/>
    <lineage>
        <taxon>Eukaryota</taxon>
        <taxon>Discoba</taxon>
        <taxon>Euglenozoa</taxon>
        <taxon>Kinetoplastea</taxon>
        <taxon>Metakinetoplastina</taxon>
        <taxon>Eubodonida</taxon>
        <taxon>Bodonidae</taxon>
        <taxon>Bodo</taxon>
    </lineage>
</organism>
<dbReference type="PANTHER" id="PTHR48053:SF71">
    <property type="entry name" value="LEUCINE RICH REPEAT FAMILY PROTEIN, EXPRESSED"/>
    <property type="match status" value="1"/>
</dbReference>
<evidence type="ECO:0000256" key="2">
    <source>
        <dbReference type="ARBA" id="ARBA00022729"/>
    </source>
</evidence>
<feature type="region of interest" description="Disordered" evidence="3">
    <location>
        <begin position="903"/>
        <end position="923"/>
    </location>
</feature>
<keyword evidence="4" id="KW-1133">Transmembrane helix</keyword>
<evidence type="ECO:0000313" key="5">
    <source>
        <dbReference type="EMBL" id="CUE72856.1"/>
    </source>
</evidence>
<keyword evidence="6" id="KW-1185">Reference proteome</keyword>
<feature type="transmembrane region" description="Helical" evidence="4">
    <location>
        <begin position="1251"/>
        <end position="1272"/>
    </location>
</feature>
<dbReference type="SUPFAM" id="SSF52058">
    <property type="entry name" value="L domain-like"/>
    <property type="match status" value="1"/>
</dbReference>
<evidence type="ECO:0000256" key="4">
    <source>
        <dbReference type="SAM" id="Phobius"/>
    </source>
</evidence>
<feature type="transmembrane region" description="Helical" evidence="4">
    <location>
        <begin position="1309"/>
        <end position="1330"/>
    </location>
</feature>
<dbReference type="GO" id="GO:0016020">
    <property type="term" value="C:membrane"/>
    <property type="evidence" value="ECO:0007669"/>
    <property type="project" value="UniProtKB-SubCell"/>
</dbReference>